<dbReference type="InterPro" id="IPR034660">
    <property type="entry name" value="DinB/YfiT-like"/>
</dbReference>
<evidence type="ECO:0000313" key="3">
    <source>
        <dbReference type="Proteomes" id="UP000035720"/>
    </source>
</evidence>
<proteinExistence type="predicted"/>
<dbReference type="Gene3D" id="1.20.120.450">
    <property type="entry name" value="dinb family like domain"/>
    <property type="match status" value="1"/>
</dbReference>
<dbReference type="Pfam" id="PF11716">
    <property type="entry name" value="MDMPI_N"/>
    <property type="match status" value="1"/>
</dbReference>
<reference evidence="2 3" key="1">
    <citation type="journal article" date="2013" name="ISME J.">
        <title>A metabolic model for members of the genus Tetrasphaera involved in enhanced biological phosphorus removal.</title>
        <authorList>
            <person name="Kristiansen R."/>
            <person name="Nguyen H.T.T."/>
            <person name="Saunders A.M."/>
            <person name="Nielsen J.L."/>
            <person name="Wimmer R."/>
            <person name="Le V.Q."/>
            <person name="McIlroy S.J."/>
            <person name="Petrovski S."/>
            <person name="Seviour R.J."/>
            <person name="Calteau A."/>
            <person name="Nielsen K.L."/>
            <person name="Nielsen P.H."/>
        </authorList>
    </citation>
    <scope>NUCLEOTIDE SEQUENCE [LARGE SCALE GENOMIC DNA]</scope>
    <source>
        <strain evidence="2 3">Ben 74</strain>
    </source>
</reference>
<dbReference type="SUPFAM" id="SSF109854">
    <property type="entry name" value="DinB/YfiT-like putative metalloenzymes"/>
    <property type="match status" value="1"/>
</dbReference>
<dbReference type="EMBL" id="CAJC01000068">
    <property type="protein sequence ID" value="CCI52334.1"/>
    <property type="molecule type" value="Genomic_DNA"/>
</dbReference>
<sequence>MSIDIWPVVHAERAALTADLKTLPDAAAWQTPSLCAGWTVQDVLAHMTATASTTPISFVTGLAKAGFSFNRFLDAGIARTKGTNPQETLDNFEAQQNSTSSPPGPKPSWLGEVIVHAEDIRHPLGLQRDYPTEALVTLADFYKGSNTLIGAKNRIAGLALRATDTTWSHGAGQAVEGPILALVMAMAGRTAYLDQLTGPGVEQLRSR</sequence>
<dbReference type="NCBIfam" id="TIGR03083">
    <property type="entry name" value="maleylpyruvate isomerase family mycothiol-dependent enzyme"/>
    <property type="match status" value="1"/>
</dbReference>
<dbReference type="AlphaFoldDB" id="A0A077M6Z3"/>
<accession>A0A077M6Z3</accession>
<protein>
    <recommendedName>
        <fullName evidence="1">Mycothiol-dependent maleylpyruvate isomerase metal-binding domain-containing protein</fullName>
    </recommendedName>
</protein>
<dbReference type="GO" id="GO:0046872">
    <property type="term" value="F:metal ion binding"/>
    <property type="evidence" value="ECO:0007669"/>
    <property type="project" value="InterPro"/>
</dbReference>
<organism evidence="2 3">
    <name type="scientific">Nostocoides jenkinsii Ben 74</name>
    <dbReference type="NCBI Taxonomy" id="1193518"/>
    <lineage>
        <taxon>Bacteria</taxon>
        <taxon>Bacillati</taxon>
        <taxon>Actinomycetota</taxon>
        <taxon>Actinomycetes</taxon>
        <taxon>Micrococcales</taxon>
        <taxon>Intrasporangiaceae</taxon>
        <taxon>Nostocoides</taxon>
    </lineage>
</organism>
<gene>
    <name evidence="2" type="ORF">BN13_160016</name>
</gene>
<dbReference type="InterPro" id="IPR024344">
    <property type="entry name" value="MDMPI_metal-binding"/>
</dbReference>
<evidence type="ECO:0000259" key="1">
    <source>
        <dbReference type="Pfam" id="PF11716"/>
    </source>
</evidence>
<dbReference type="RefSeq" id="WP_201329042.1">
    <property type="nucleotide sequence ID" value="NZ_HF571038.1"/>
</dbReference>
<dbReference type="Proteomes" id="UP000035720">
    <property type="component" value="Unassembled WGS sequence"/>
</dbReference>
<comment type="caution">
    <text evidence="2">The sequence shown here is derived from an EMBL/GenBank/DDBJ whole genome shotgun (WGS) entry which is preliminary data.</text>
</comment>
<evidence type="ECO:0000313" key="2">
    <source>
        <dbReference type="EMBL" id="CCI52334.1"/>
    </source>
</evidence>
<keyword evidence="3" id="KW-1185">Reference proteome</keyword>
<dbReference type="STRING" id="1193518.BN13_160016"/>
<feature type="domain" description="Mycothiol-dependent maleylpyruvate isomerase metal-binding" evidence="1">
    <location>
        <begin position="10"/>
        <end position="95"/>
    </location>
</feature>
<name>A0A077M6Z3_9MICO</name>
<dbReference type="InterPro" id="IPR017517">
    <property type="entry name" value="Maleyloyr_isom"/>
</dbReference>